<dbReference type="Gene3D" id="1.10.246.90">
    <property type="entry name" value="Nop domain"/>
    <property type="match status" value="1"/>
</dbReference>
<evidence type="ECO:0000313" key="7">
    <source>
        <dbReference type="Proteomes" id="UP001176961"/>
    </source>
</evidence>
<name>A0AA36H923_CYLNA</name>
<dbReference type="PANTHER" id="PTHR10894">
    <property type="entry name" value="NUCLEOLAR PROTEIN 5 NUCLEOLAR PROTEIN NOP5 NOP58"/>
    <property type="match status" value="1"/>
</dbReference>
<dbReference type="SUPFAM" id="SSF89124">
    <property type="entry name" value="Nop domain"/>
    <property type="match status" value="1"/>
</dbReference>
<dbReference type="GO" id="GO:0030515">
    <property type="term" value="F:snoRNA binding"/>
    <property type="evidence" value="ECO:0007669"/>
    <property type="project" value="InterPro"/>
</dbReference>
<keyword evidence="4" id="KW-0539">Nucleus</keyword>
<dbReference type="GO" id="GO:0042254">
    <property type="term" value="P:ribosome biogenesis"/>
    <property type="evidence" value="ECO:0007669"/>
    <property type="project" value="UniProtKB-KW"/>
</dbReference>
<dbReference type="EMBL" id="CATQJL010000316">
    <property type="protein sequence ID" value="CAJ0606238.1"/>
    <property type="molecule type" value="Genomic_DNA"/>
</dbReference>
<dbReference type="Proteomes" id="UP001176961">
    <property type="component" value="Unassembled WGS sequence"/>
</dbReference>
<evidence type="ECO:0000256" key="4">
    <source>
        <dbReference type="ARBA" id="ARBA00023242"/>
    </source>
</evidence>
<reference evidence="6" key="1">
    <citation type="submission" date="2023-07" db="EMBL/GenBank/DDBJ databases">
        <authorList>
            <consortium name="CYATHOMIX"/>
        </authorList>
    </citation>
    <scope>NUCLEOTIDE SEQUENCE</scope>
    <source>
        <strain evidence="6">N/A</strain>
    </source>
</reference>
<dbReference type="Pfam" id="PF01798">
    <property type="entry name" value="Nop"/>
    <property type="match status" value="2"/>
</dbReference>
<dbReference type="InterPro" id="IPR045056">
    <property type="entry name" value="Nop56/Nop58"/>
</dbReference>
<dbReference type="GO" id="GO:0032040">
    <property type="term" value="C:small-subunit processome"/>
    <property type="evidence" value="ECO:0007669"/>
    <property type="project" value="InterPro"/>
</dbReference>
<dbReference type="InterPro" id="IPR012976">
    <property type="entry name" value="NOSIC"/>
</dbReference>
<protein>
    <recommendedName>
        <fullName evidence="5">Nop domain-containing protein</fullName>
    </recommendedName>
</protein>
<dbReference type="AlphaFoldDB" id="A0AA36H923"/>
<dbReference type="InterPro" id="IPR002687">
    <property type="entry name" value="Nop_dom"/>
</dbReference>
<dbReference type="InterPro" id="IPR042239">
    <property type="entry name" value="Nop_C"/>
</dbReference>
<evidence type="ECO:0000256" key="2">
    <source>
        <dbReference type="ARBA" id="ARBA00009211"/>
    </source>
</evidence>
<evidence type="ECO:0000256" key="3">
    <source>
        <dbReference type="ARBA" id="ARBA00022517"/>
    </source>
</evidence>
<comment type="subcellular location">
    <subcellularLocation>
        <location evidence="1">Nucleus</location>
        <location evidence="1">Nucleolus</location>
    </subcellularLocation>
</comment>
<evidence type="ECO:0000256" key="1">
    <source>
        <dbReference type="ARBA" id="ARBA00004604"/>
    </source>
</evidence>
<dbReference type="Gene3D" id="1.10.287.4070">
    <property type="match status" value="1"/>
</dbReference>
<evidence type="ECO:0000313" key="6">
    <source>
        <dbReference type="EMBL" id="CAJ0606238.1"/>
    </source>
</evidence>
<dbReference type="PROSITE" id="PS51358">
    <property type="entry name" value="NOP"/>
    <property type="match status" value="1"/>
</dbReference>
<evidence type="ECO:0000259" key="5">
    <source>
        <dbReference type="PROSITE" id="PS51358"/>
    </source>
</evidence>
<organism evidence="6 7">
    <name type="scientific">Cylicocyclus nassatus</name>
    <name type="common">Nematode worm</name>
    <dbReference type="NCBI Taxonomy" id="53992"/>
    <lineage>
        <taxon>Eukaryota</taxon>
        <taxon>Metazoa</taxon>
        <taxon>Ecdysozoa</taxon>
        <taxon>Nematoda</taxon>
        <taxon>Chromadorea</taxon>
        <taxon>Rhabditida</taxon>
        <taxon>Rhabditina</taxon>
        <taxon>Rhabditomorpha</taxon>
        <taxon>Strongyloidea</taxon>
        <taxon>Strongylidae</taxon>
        <taxon>Cylicocyclus</taxon>
    </lineage>
</organism>
<dbReference type="InterPro" id="IPR036070">
    <property type="entry name" value="Nop_dom_sf"/>
</dbReference>
<sequence length="250" mass="27346">MYFRFGCPKLLANSTSSPPPPIQQANEKLEVACVYSPAISELMRSIRAHIDSLLCEHKAELSAMNLTVAHSLAVSLSYDLDKEFNNHVEMSWVGWHFPEVDKLVQDHQAFAKVVKAIGMKQNAANVDLSEILQKQLETKGDCPTPNLTCFGELVGARLISHAGSLVSLAKAASTIQILGDERALFRALKTKKNTPKYGLIYHAQLITQAPAKLKGKDMSIHWFLGGTVCEVGADNFGTPYIENIVIAPTG</sequence>
<feature type="domain" description="Nop" evidence="5">
    <location>
        <begin position="142"/>
        <end position="250"/>
    </location>
</feature>
<dbReference type="PANTHER" id="PTHR10894:SF1">
    <property type="entry name" value="NUCLEOLAR PROTEIN 58"/>
    <property type="match status" value="1"/>
</dbReference>
<dbReference type="GO" id="GO:0031428">
    <property type="term" value="C:box C/D methylation guide snoRNP complex"/>
    <property type="evidence" value="ECO:0007669"/>
    <property type="project" value="InterPro"/>
</dbReference>
<dbReference type="SMART" id="SM00931">
    <property type="entry name" value="NOSIC"/>
    <property type="match status" value="1"/>
</dbReference>
<accession>A0AA36H923</accession>
<gene>
    <name evidence="6" type="ORF">CYNAS_LOCUS18221</name>
</gene>
<proteinExistence type="inferred from homology"/>
<comment type="caution">
    <text evidence="6">The sequence shown here is derived from an EMBL/GenBank/DDBJ whole genome shotgun (WGS) entry which is preliminary data.</text>
</comment>
<comment type="similarity">
    <text evidence="2">Belongs to the NOP5/NOP56 family.</text>
</comment>
<keyword evidence="7" id="KW-1185">Reference proteome</keyword>
<keyword evidence="3" id="KW-0690">Ribosome biogenesis</keyword>